<dbReference type="AlphaFoldDB" id="A0ABD3KPN8"/>
<keyword evidence="2" id="KW-1185">Reference proteome</keyword>
<sequence>MGHCCWALNKTLVLSNLGIFSGETTHRFLDGMTGHLDIAQIPKLECLCNRLISDETFIAAPMSSNCTVFIVSMPICSFNNQIIIDTVTIGRVGIYNVKDGTWNVIFCKDKFNKIWELHLLEFNDHK</sequence>
<reference evidence="1 2" key="1">
    <citation type="submission" date="2024-11" db="EMBL/GenBank/DDBJ databases">
        <title>Chromosome-level genome assembly of Eucalyptus globulus Labill. provides insights into its genome evolution.</title>
        <authorList>
            <person name="Li X."/>
        </authorList>
    </citation>
    <scope>NUCLEOTIDE SEQUENCE [LARGE SCALE GENOMIC DNA]</scope>
    <source>
        <strain evidence="1">CL2024</strain>
        <tissue evidence="1">Fresh tender leaves</tissue>
    </source>
</reference>
<name>A0ABD3KPN8_EUCGL</name>
<organism evidence="1 2">
    <name type="scientific">Eucalyptus globulus</name>
    <name type="common">Tasmanian blue gum</name>
    <dbReference type="NCBI Taxonomy" id="34317"/>
    <lineage>
        <taxon>Eukaryota</taxon>
        <taxon>Viridiplantae</taxon>
        <taxon>Streptophyta</taxon>
        <taxon>Embryophyta</taxon>
        <taxon>Tracheophyta</taxon>
        <taxon>Spermatophyta</taxon>
        <taxon>Magnoliopsida</taxon>
        <taxon>eudicotyledons</taxon>
        <taxon>Gunneridae</taxon>
        <taxon>Pentapetalae</taxon>
        <taxon>rosids</taxon>
        <taxon>malvids</taxon>
        <taxon>Myrtales</taxon>
        <taxon>Myrtaceae</taxon>
        <taxon>Myrtoideae</taxon>
        <taxon>Eucalypteae</taxon>
        <taxon>Eucalyptus</taxon>
    </lineage>
</organism>
<dbReference type="Proteomes" id="UP001634007">
    <property type="component" value="Unassembled WGS sequence"/>
</dbReference>
<comment type="caution">
    <text evidence="1">The sequence shown here is derived from an EMBL/GenBank/DDBJ whole genome shotgun (WGS) entry which is preliminary data.</text>
</comment>
<accession>A0ABD3KPN8</accession>
<protein>
    <submittedName>
        <fullName evidence="1">Uncharacterized protein</fullName>
    </submittedName>
</protein>
<dbReference type="EMBL" id="JBJKBG010000005">
    <property type="protein sequence ID" value="KAL3739106.1"/>
    <property type="molecule type" value="Genomic_DNA"/>
</dbReference>
<proteinExistence type="predicted"/>
<evidence type="ECO:0000313" key="1">
    <source>
        <dbReference type="EMBL" id="KAL3739106.1"/>
    </source>
</evidence>
<evidence type="ECO:0000313" key="2">
    <source>
        <dbReference type="Proteomes" id="UP001634007"/>
    </source>
</evidence>
<gene>
    <name evidence="1" type="ORF">ACJRO7_020497</name>
</gene>